<sequence>MYNDFGRYLLQYVVLIRRILLGLGLILLTNCMQCPVDVESTGKLQTARQTLSFADPDSLLKFTGYFMHQKPDSDIVAAQFPEYADSLYTGMKIIPFRFQQIEDSTYLDSSFFSTNLKLARQALTSSPWREKISENDFDEYILPYKIDDELADNWRAVLYEKNQLLLKTNPQLNNADSLYAYHTKKTYFALRSSNQFGHYYPAQANYSWLNLSREGDCADRCRYVIYHLRAAGLPATYDYIPNWGNRPKAQHTFVGLANKKQQLKKRLENSNDTSKLVDDFNAAMTSKYRPVFSQGDVPSNLTVQYEKTIPKVYRQTWSKQPRMEDLVTSVPKGQIYEKLLRTNMLDVTDQYLKTADASVWQRPFGQWDMAYLATFDISGWTPVAFAQFGWWGQARFKSMGKNILYLPMVCKNQKLLPVAVPFILNNNGDKKELNCNYDQKIDMRLIRKFPLFSYTAAHVVDLKGCIVYGSNDYRFGEKEKLAEIDYYPFFMDEIEIHSPKKYRYVKVEAPDGKLIRLAQLACYSDSADTPVLHNDVRYLAGKIRGHYGHLFDGDLNSYTLGRMFLVDLGEPVRLSAIRICPRNDTNYIIPGNQYELFYWDNQWQSAGKQTATNYFLEYRNVPSGTIYWLRCLNGGREERIFTYENNKQIWW</sequence>
<evidence type="ECO:0000313" key="2">
    <source>
        <dbReference type="Proteomes" id="UP000243525"/>
    </source>
</evidence>
<accession>A0A2T5C1Q8</accession>
<evidence type="ECO:0008006" key="3">
    <source>
        <dbReference type="Google" id="ProtNLM"/>
    </source>
</evidence>
<comment type="caution">
    <text evidence="1">The sequence shown here is derived from an EMBL/GenBank/DDBJ whole genome shotgun (WGS) entry which is preliminary data.</text>
</comment>
<keyword evidence="2" id="KW-1185">Reference proteome</keyword>
<reference evidence="1 2" key="1">
    <citation type="submission" date="2018-04" db="EMBL/GenBank/DDBJ databases">
        <title>Genomic Encyclopedia of Archaeal and Bacterial Type Strains, Phase II (KMG-II): from individual species to whole genera.</title>
        <authorList>
            <person name="Goeker M."/>
        </authorList>
    </citation>
    <scope>NUCLEOTIDE SEQUENCE [LARGE SCALE GENOMIC DNA]</scope>
    <source>
        <strain evidence="1 2">DSM 28823</strain>
    </source>
</reference>
<dbReference type="EMBL" id="QAAD01000008">
    <property type="protein sequence ID" value="PTN08544.1"/>
    <property type="molecule type" value="Genomic_DNA"/>
</dbReference>
<dbReference type="PANTHER" id="PTHR35532">
    <property type="entry name" value="SIMILAR TO POLYHYDROXYALKANOATE DEPOLYMERASE"/>
    <property type="match status" value="1"/>
</dbReference>
<dbReference type="Gene3D" id="2.60.120.260">
    <property type="entry name" value="Galactose-binding domain-like"/>
    <property type="match status" value="1"/>
</dbReference>
<gene>
    <name evidence="1" type="ORF">C8N47_108101</name>
</gene>
<dbReference type="Proteomes" id="UP000243525">
    <property type="component" value="Unassembled WGS sequence"/>
</dbReference>
<protein>
    <recommendedName>
        <fullName evidence="3">F5/8 type C domain-containing protein</fullName>
    </recommendedName>
</protein>
<dbReference type="PANTHER" id="PTHR35532:SF5">
    <property type="entry name" value="CARBOHYDRATE-BINDING DOMAIN-CONTAINING PROTEIN"/>
    <property type="match status" value="1"/>
</dbReference>
<dbReference type="AlphaFoldDB" id="A0A2T5C1Q8"/>
<name>A0A2T5C1Q8_9BACT</name>
<organism evidence="1 2">
    <name type="scientific">Mangrovibacterium marinum</name>
    <dbReference type="NCBI Taxonomy" id="1639118"/>
    <lineage>
        <taxon>Bacteria</taxon>
        <taxon>Pseudomonadati</taxon>
        <taxon>Bacteroidota</taxon>
        <taxon>Bacteroidia</taxon>
        <taxon>Marinilabiliales</taxon>
        <taxon>Prolixibacteraceae</taxon>
        <taxon>Mangrovibacterium</taxon>
    </lineage>
</organism>
<evidence type="ECO:0000313" key="1">
    <source>
        <dbReference type="EMBL" id="PTN08544.1"/>
    </source>
</evidence>
<proteinExistence type="predicted"/>